<keyword evidence="3" id="KW-1185">Reference proteome</keyword>
<dbReference type="AlphaFoldDB" id="A0A6A4GRY2"/>
<reference evidence="2" key="1">
    <citation type="journal article" date="2019" name="Environ. Microbiol.">
        <title>Fungal ecological strategies reflected in gene transcription - a case study of two litter decomposers.</title>
        <authorList>
            <person name="Barbi F."/>
            <person name="Kohler A."/>
            <person name="Barry K."/>
            <person name="Baskaran P."/>
            <person name="Daum C."/>
            <person name="Fauchery L."/>
            <person name="Ihrmark K."/>
            <person name="Kuo A."/>
            <person name="LaButti K."/>
            <person name="Lipzen A."/>
            <person name="Morin E."/>
            <person name="Grigoriev I.V."/>
            <person name="Henrissat B."/>
            <person name="Lindahl B."/>
            <person name="Martin F."/>
        </authorList>
    </citation>
    <scope>NUCLEOTIDE SEQUENCE</scope>
    <source>
        <strain evidence="2">JB14</strain>
    </source>
</reference>
<evidence type="ECO:0000256" key="1">
    <source>
        <dbReference type="SAM" id="MobiDB-lite"/>
    </source>
</evidence>
<sequence length="165" mass="18075">MSSLSSGSLPASTPSLSFAMPSSSTMPSSPAASSSSTPSPSKRKAAENPLTLHPLLLSIRLRICLPKEYGNEENGEPFLNPNEERNTPERNSQLPECKNNPPDPPKRDNLALESANLRPEHINLPENPHSDGKPLIMKEHFPDFEPLSFHSVQKHIPISLEPNQS</sequence>
<feature type="compositionally biased region" description="Basic and acidic residues" evidence="1">
    <location>
        <begin position="118"/>
        <end position="137"/>
    </location>
</feature>
<dbReference type="EMBL" id="ML769745">
    <property type="protein sequence ID" value="KAE9388418.1"/>
    <property type="molecule type" value="Genomic_DNA"/>
</dbReference>
<organism evidence="2 3">
    <name type="scientific">Gymnopus androsaceus JB14</name>
    <dbReference type="NCBI Taxonomy" id="1447944"/>
    <lineage>
        <taxon>Eukaryota</taxon>
        <taxon>Fungi</taxon>
        <taxon>Dikarya</taxon>
        <taxon>Basidiomycota</taxon>
        <taxon>Agaricomycotina</taxon>
        <taxon>Agaricomycetes</taxon>
        <taxon>Agaricomycetidae</taxon>
        <taxon>Agaricales</taxon>
        <taxon>Marasmiineae</taxon>
        <taxon>Omphalotaceae</taxon>
        <taxon>Gymnopus</taxon>
    </lineage>
</organism>
<name>A0A6A4GRY2_9AGAR</name>
<evidence type="ECO:0000313" key="2">
    <source>
        <dbReference type="EMBL" id="KAE9388418.1"/>
    </source>
</evidence>
<dbReference type="Proteomes" id="UP000799118">
    <property type="component" value="Unassembled WGS sequence"/>
</dbReference>
<protein>
    <submittedName>
        <fullName evidence="2">Uncharacterized protein</fullName>
    </submittedName>
</protein>
<accession>A0A6A4GRY2</accession>
<gene>
    <name evidence="2" type="ORF">BT96DRAFT_1004213</name>
</gene>
<feature type="region of interest" description="Disordered" evidence="1">
    <location>
        <begin position="1"/>
        <end position="51"/>
    </location>
</feature>
<feature type="region of interest" description="Disordered" evidence="1">
    <location>
        <begin position="70"/>
        <end position="137"/>
    </location>
</feature>
<feature type="compositionally biased region" description="Low complexity" evidence="1">
    <location>
        <begin position="1"/>
        <end position="40"/>
    </location>
</feature>
<proteinExistence type="predicted"/>
<evidence type="ECO:0000313" key="3">
    <source>
        <dbReference type="Proteomes" id="UP000799118"/>
    </source>
</evidence>